<gene>
    <name evidence="1" type="ORF">TNCV_1119421</name>
</gene>
<organism evidence="1 2">
    <name type="scientific">Trichonephila clavipes</name>
    <name type="common">Golden silk orbweaver</name>
    <name type="synonym">Nephila clavipes</name>
    <dbReference type="NCBI Taxonomy" id="2585209"/>
    <lineage>
        <taxon>Eukaryota</taxon>
        <taxon>Metazoa</taxon>
        <taxon>Ecdysozoa</taxon>
        <taxon>Arthropoda</taxon>
        <taxon>Chelicerata</taxon>
        <taxon>Arachnida</taxon>
        <taxon>Araneae</taxon>
        <taxon>Araneomorphae</taxon>
        <taxon>Entelegynae</taxon>
        <taxon>Araneoidea</taxon>
        <taxon>Nephilidae</taxon>
        <taxon>Trichonephila</taxon>
    </lineage>
</organism>
<comment type="caution">
    <text evidence="1">The sequence shown here is derived from an EMBL/GenBank/DDBJ whole genome shotgun (WGS) entry which is preliminary data.</text>
</comment>
<keyword evidence="2" id="KW-1185">Reference proteome</keyword>
<accession>A0A8X6VS82</accession>
<dbReference type="Proteomes" id="UP000887159">
    <property type="component" value="Unassembled WGS sequence"/>
</dbReference>
<dbReference type="AlphaFoldDB" id="A0A8X6VS82"/>
<evidence type="ECO:0000313" key="1">
    <source>
        <dbReference type="EMBL" id="GFY20708.1"/>
    </source>
</evidence>
<protein>
    <submittedName>
        <fullName evidence="1">Uncharacterized protein</fullName>
    </submittedName>
</protein>
<sequence length="198" mass="22156">MVTVISSTVVLDQRWRILMDQRVIFSKEIFKECTHTVPIDSLFYFLTPDPPVDALSPKKSISSPKHSLALRAKQKQQGTVSLCDRLACDQNNLHRFQNKGLPLPSTVRSGVRKKTSPSLSIRFVAKPTPFSPKIATHPRTCRKSPTLKESITKLYANGSQTLQVVRQLRCHPLHLIGVQNETKSVDKSPDVASESDVN</sequence>
<evidence type="ECO:0000313" key="2">
    <source>
        <dbReference type="Proteomes" id="UP000887159"/>
    </source>
</evidence>
<reference evidence="1" key="1">
    <citation type="submission" date="2020-08" db="EMBL/GenBank/DDBJ databases">
        <title>Multicomponent nature underlies the extraordinary mechanical properties of spider dragline silk.</title>
        <authorList>
            <person name="Kono N."/>
            <person name="Nakamura H."/>
            <person name="Mori M."/>
            <person name="Yoshida Y."/>
            <person name="Ohtoshi R."/>
            <person name="Malay A.D."/>
            <person name="Moran D.A.P."/>
            <person name="Tomita M."/>
            <person name="Numata K."/>
            <person name="Arakawa K."/>
        </authorList>
    </citation>
    <scope>NUCLEOTIDE SEQUENCE</scope>
</reference>
<name>A0A8X6VS82_TRICX</name>
<dbReference type="EMBL" id="BMAU01021356">
    <property type="protein sequence ID" value="GFY20708.1"/>
    <property type="molecule type" value="Genomic_DNA"/>
</dbReference>
<proteinExistence type="predicted"/>